<name>A1VNN5_POLNA</name>
<keyword evidence="6" id="KW-0560">Oxidoreductase</keyword>
<feature type="binding site" evidence="7">
    <location>
        <position position="41"/>
    </location>
    <ligand>
        <name>Mg(2+)</name>
        <dbReference type="ChEBI" id="CHEBI:18420"/>
    </ligand>
</feature>
<sequence length="485" mass="52785">MTRLLVGPFNRVEGDLEVTLDIDDGRVTSARVNAPMYRGFEQILQGKNPHDALVYVPRICGICSVSQSVACARALASLGGIAPPPNGQHVTNVMLATENLADHLTHFYLFFMPDFTRPVYARQPWHAEALRRFAPQTGEQTRAAIAARQRWFTLLGTLAGKWPHTQSVEAGGSTRPVEAAERIRLLAKVREFRSFLERELFAAPLELITGLDSEQALWDWHAQDPWRGDFRLFLSMVQSAGLASLGSGPGRYLSYGAYPQPGGGFEFGSGVWLASTGSLMPLDVSGIREDATHAWLSDAAGPRHPVEGITLPDIDKPDAYTWNKAPRLAGQVIETGAIARQLAAAHPLVLDAVRRHGGTVFTRVLARVLELARVVPMMENWLRQLQPNAPYCVPSPAFTEGVGVGLSEAARGSLGHWVVASRGRIANYQIVAPTTWNFSPRDKAGTAGALEQALEGALVQPGEATPVSVQHIVRSFDPCMVCTVH</sequence>
<feature type="binding site" evidence="7">
    <location>
        <position position="60"/>
    </location>
    <ligand>
        <name>Ni(2+)</name>
        <dbReference type="ChEBI" id="CHEBI:49786"/>
    </ligand>
</feature>
<evidence type="ECO:0000256" key="2">
    <source>
        <dbReference type="ARBA" id="ARBA00004196"/>
    </source>
</evidence>
<dbReference type="STRING" id="365044.Pnap_1954"/>
<evidence type="ECO:0000256" key="4">
    <source>
        <dbReference type="ARBA" id="ARBA00022596"/>
    </source>
</evidence>
<comment type="cofactor">
    <cofactor evidence="1 7">
        <name>Ni(2+)</name>
        <dbReference type="ChEBI" id="CHEBI:49786"/>
    </cofactor>
</comment>
<dbReference type="InterPro" id="IPR001501">
    <property type="entry name" value="Ni-dep_hyd_lsu"/>
</dbReference>
<feature type="binding site" evidence="7">
    <location>
        <position position="482"/>
    </location>
    <ligand>
        <name>Fe cation</name>
        <dbReference type="ChEBI" id="CHEBI:24875"/>
    </ligand>
</feature>
<dbReference type="HOGENOM" id="CLU_030087_1_0_4"/>
<evidence type="ECO:0000313" key="8">
    <source>
        <dbReference type="EMBL" id="ABM37263.1"/>
    </source>
</evidence>
<dbReference type="RefSeq" id="WP_011801344.1">
    <property type="nucleotide sequence ID" value="NC_008781.1"/>
</dbReference>
<reference evidence="9" key="1">
    <citation type="journal article" date="2009" name="Environ. Microbiol.">
        <title>The genome of Polaromonas naphthalenivorans strain CJ2, isolated from coal tar-contaminated sediment, reveals physiological and metabolic versatility and evolution through extensive horizontal gene transfer.</title>
        <authorList>
            <person name="Yagi J.M."/>
            <person name="Sims D."/>
            <person name="Brettin T."/>
            <person name="Bruce D."/>
            <person name="Madsen E.L."/>
        </authorList>
    </citation>
    <scope>NUCLEOTIDE SEQUENCE [LARGE SCALE GENOMIC DNA]</scope>
    <source>
        <strain evidence="9">CJ2</strain>
    </source>
</reference>
<comment type="cofactor">
    <cofactor evidence="7">
        <name>Fe cation</name>
        <dbReference type="ChEBI" id="CHEBI:24875"/>
    </cofactor>
</comment>
<gene>
    <name evidence="8" type="ordered locus">Pnap_1954</name>
</gene>
<proteinExistence type="inferred from homology"/>
<dbReference type="EMBL" id="CP000529">
    <property type="protein sequence ID" value="ABM37263.1"/>
    <property type="molecule type" value="Genomic_DNA"/>
</dbReference>
<feature type="binding site" evidence="7">
    <location>
        <position position="63"/>
    </location>
    <ligand>
        <name>Fe cation</name>
        <dbReference type="ChEBI" id="CHEBI:24875"/>
    </ligand>
</feature>
<dbReference type="PANTHER" id="PTHR42958:SF4">
    <property type="entry name" value="HYDROGENASE EXPRESSION_FORMATION PROTEIN HUPK"/>
    <property type="match status" value="1"/>
</dbReference>
<dbReference type="OrthoDB" id="9761717at2"/>
<dbReference type="PANTHER" id="PTHR42958">
    <property type="entry name" value="HYDROGENASE-2 LARGE CHAIN"/>
    <property type="match status" value="1"/>
</dbReference>
<dbReference type="Gene3D" id="1.10.645.10">
    <property type="entry name" value="Cytochrome-c3 Hydrogenase, chain B"/>
    <property type="match status" value="1"/>
</dbReference>
<feature type="binding site" evidence="7">
    <location>
        <position position="479"/>
    </location>
    <ligand>
        <name>Ni(2+)</name>
        <dbReference type="ChEBI" id="CHEBI:49786"/>
    </ligand>
</feature>
<dbReference type="SUPFAM" id="SSF56762">
    <property type="entry name" value="HydB/Nqo4-like"/>
    <property type="match status" value="1"/>
</dbReference>
<dbReference type="AlphaFoldDB" id="A1VNN5"/>
<comment type="subcellular location">
    <subcellularLocation>
        <location evidence="2">Cell envelope</location>
    </subcellularLocation>
</comment>
<feature type="binding site" evidence="7">
    <location>
        <position position="430"/>
    </location>
    <ligand>
        <name>Mg(2+)</name>
        <dbReference type="ChEBI" id="CHEBI:18420"/>
    </ligand>
</feature>
<comment type="similarity">
    <text evidence="3">Belongs to the [NiFe]/[NiFeSe] hydrogenase large subunit family.</text>
</comment>
<dbReference type="PROSITE" id="PS00507">
    <property type="entry name" value="NI_HGENASE_L_1"/>
    <property type="match status" value="1"/>
</dbReference>
<dbReference type="GO" id="GO:0030313">
    <property type="term" value="C:cell envelope"/>
    <property type="evidence" value="ECO:0007669"/>
    <property type="project" value="UniProtKB-SubCell"/>
</dbReference>
<dbReference type="GO" id="GO:0016151">
    <property type="term" value="F:nickel cation binding"/>
    <property type="evidence" value="ECO:0007669"/>
    <property type="project" value="InterPro"/>
</dbReference>
<evidence type="ECO:0000256" key="3">
    <source>
        <dbReference type="ARBA" id="ARBA00009292"/>
    </source>
</evidence>
<evidence type="ECO:0000256" key="6">
    <source>
        <dbReference type="ARBA" id="ARBA00023002"/>
    </source>
</evidence>
<evidence type="ECO:0000256" key="7">
    <source>
        <dbReference type="PIRSR" id="PIRSR601501-1"/>
    </source>
</evidence>
<keyword evidence="4 7" id="KW-0533">Nickel</keyword>
<evidence type="ECO:0000256" key="5">
    <source>
        <dbReference type="ARBA" id="ARBA00022723"/>
    </source>
</evidence>
<keyword evidence="5 7" id="KW-0479">Metal-binding</keyword>
<evidence type="ECO:0000313" key="9">
    <source>
        <dbReference type="Proteomes" id="UP000000644"/>
    </source>
</evidence>
<keyword evidence="7" id="KW-0408">Iron</keyword>
<keyword evidence="7" id="KW-0460">Magnesium</keyword>
<accession>A1VNN5</accession>
<evidence type="ECO:0000256" key="1">
    <source>
        <dbReference type="ARBA" id="ARBA00001967"/>
    </source>
</evidence>
<dbReference type="InterPro" id="IPR050867">
    <property type="entry name" value="NiFe/NiFeSe_hydrgnase_LSU"/>
</dbReference>
<dbReference type="Pfam" id="PF00374">
    <property type="entry name" value="NiFeSe_Hases"/>
    <property type="match status" value="2"/>
</dbReference>
<dbReference type="Proteomes" id="UP000000644">
    <property type="component" value="Chromosome"/>
</dbReference>
<feature type="binding site" evidence="7">
    <location>
        <position position="485"/>
    </location>
    <ligand>
        <name>Mg(2+)</name>
        <dbReference type="ChEBI" id="CHEBI:18420"/>
    </ligand>
</feature>
<dbReference type="InterPro" id="IPR018194">
    <property type="entry name" value="Ni-dep_hyd_lsu_Ni_BS"/>
</dbReference>
<organism evidence="8 9">
    <name type="scientific">Polaromonas naphthalenivorans (strain CJ2)</name>
    <dbReference type="NCBI Taxonomy" id="365044"/>
    <lineage>
        <taxon>Bacteria</taxon>
        <taxon>Pseudomonadati</taxon>
        <taxon>Pseudomonadota</taxon>
        <taxon>Betaproteobacteria</taxon>
        <taxon>Burkholderiales</taxon>
        <taxon>Comamonadaceae</taxon>
        <taxon>Polaromonas</taxon>
    </lineage>
</organism>
<feature type="binding site" evidence="7">
    <location>
        <position position="63"/>
    </location>
    <ligand>
        <name>Ni(2+)</name>
        <dbReference type="ChEBI" id="CHEBI:49786"/>
    </ligand>
</feature>
<dbReference type="InterPro" id="IPR029014">
    <property type="entry name" value="NiFe-Hase_large"/>
</dbReference>
<dbReference type="eggNOG" id="COG0374">
    <property type="taxonomic scope" value="Bacteria"/>
</dbReference>
<protein>
    <submittedName>
        <fullName evidence="8">Nickel-dependent hydrogenase, large subunit</fullName>
    </submittedName>
</protein>
<dbReference type="GO" id="GO:0008901">
    <property type="term" value="F:ferredoxin hydrogenase activity"/>
    <property type="evidence" value="ECO:0007669"/>
    <property type="project" value="InterPro"/>
</dbReference>
<dbReference type="KEGG" id="pna:Pnap_1954"/>
<keyword evidence="9" id="KW-1185">Reference proteome</keyword>